<evidence type="ECO:0000256" key="1">
    <source>
        <dbReference type="ARBA" id="ARBA00010871"/>
    </source>
</evidence>
<organism evidence="5 6">
    <name type="scientific">Solirubrobacter phytolaccae</name>
    <dbReference type="NCBI Taxonomy" id="1404360"/>
    <lineage>
        <taxon>Bacteria</taxon>
        <taxon>Bacillati</taxon>
        <taxon>Actinomycetota</taxon>
        <taxon>Thermoleophilia</taxon>
        <taxon>Solirubrobacterales</taxon>
        <taxon>Solirubrobacteraceae</taxon>
        <taxon>Solirubrobacter</taxon>
    </lineage>
</organism>
<feature type="domain" description="ATP-grasp" evidence="4">
    <location>
        <begin position="152"/>
        <end position="352"/>
    </location>
</feature>
<proteinExistence type="inferred from homology"/>
<dbReference type="Pfam" id="PF07478">
    <property type="entry name" value="Dala_Dala_lig_C"/>
    <property type="match status" value="1"/>
</dbReference>
<dbReference type="SUPFAM" id="SSF56059">
    <property type="entry name" value="Glutathione synthetase ATP-binding domain-like"/>
    <property type="match status" value="1"/>
</dbReference>
<evidence type="ECO:0000259" key="4">
    <source>
        <dbReference type="PROSITE" id="PS50975"/>
    </source>
</evidence>
<dbReference type="GO" id="GO:0046872">
    <property type="term" value="F:metal ion binding"/>
    <property type="evidence" value="ECO:0007669"/>
    <property type="project" value="InterPro"/>
</dbReference>
<comment type="caution">
    <text evidence="5">The sequence shown here is derived from an EMBL/GenBank/DDBJ whole genome shotgun (WGS) entry which is preliminary data.</text>
</comment>
<dbReference type="PANTHER" id="PTHR23132">
    <property type="entry name" value="D-ALANINE--D-ALANINE LIGASE"/>
    <property type="match status" value="1"/>
</dbReference>
<dbReference type="PANTHER" id="PTHR23132:SF23">
    <property type="entry name" value="D-ALANINE--D-ALANINE LIGASE B"/>
    <property type="match status" value="1"/>
</dbReference>
<dbReference type="RefSeq" id="WP_270030279.1">
    <property type="nucleotide sequence ID" value="NZ_JAPDDP010000143.1"/>
</dbReference>
<dbReference type="InterPro" id="IPR011761">
    <property type="entry name" value="ATP-grasp"/>
</dbReference>
<keyword evidence="6" id="KW-1185">Reference proteome</keyword>
<dbReference type="Proteomes" id="UP001147653">
    <property type="component" value="Unassembled WGS sequence"/>
</dbReference>
<name>A0A9X3NGD8_9ACTN</name>
<evidence type="ECO:0000256" key="2">
    <source>
        <dbReference type="ARBA" id="ARBA00022598"/>
    </source>
</evidence>
<protein>
    <recommendedName>
        <fullName evidence="4">ATP-grasp domain-containing protein</fullName>
    </recommendedName>
</protein>
<gene>
    <name evidence="5" type="ORF">OJ997_35975</name>
</gene>
<dbReference type="Gene3D" id="3.30.470.20">
    <property type="entry name" value="ATP-grasp fold, B domain"/>
    <property type="match status" value="1"/>
</dbReference>
<comment type="similarity">
    <text evidence="1">Belongs to the D-alanine--D-alanine ligase family.</text>
</comment>
<dbReference type="GO" id="GO:0005524">
    <property type="term" value="F:ATP binding"/>
    <property type="evidence" value="ECO:0007669"/>
    <property type="project" value="UniProtKB-UniRule"/>
</dbReference>
<dbReference type="GO" id="GO:0008716">
    <property type="term" value="F:D-alanine-D-alanine ligase activity"/>
    <property type="evidence" value="ECO:0007669"/>
    <property type="project" value="InterPro"/>
</dbReference>
<dbReference type="AlphaFoldDB" id="A0A9X3NGD8"/>
<evidence type="ECO:0000313" key="5">
    <source>
        <dbReference type="EMBL" id="MDA0185759.1"/>
    </source>
</evidence>
<evidence type="ECO:0000313" key="6">
    <source>
        <dbReference type="Proteomes" id="UP001147653"/>
    </source>
</evidence>
<keyword evidence="3" id="KW-0547">Nucleotide-binding</keyword>
<dbReference type="PROSITE" id="PS50975">
    <property type="entry name" value="ATP_GRASP"/>
    <property type="match status" value="1"/>
</dbReference>
<dbReference type="InterPro" id="IPR011095">
    <property type="entry name" value="Dala_Dala_lig_C"/>
</dbReference>
<dbReference type="EMBL" id="JAPDDP010000143">
    <property type="protein sequence ID" value="MDA0185759.1"/>
    <property type="molecule type" value="Genomic_DNA"/>
</dbReference>
<dbReference type="InterPro" id="IPR013815">
    <property type="entry name" value="ATP_grasp_subdomain_1"/>
</dbReference>
<dbReference type="Gene3D" id="3.30.1490.20">
    <property type="entry name" value="ATP-grasp fold, A domain"/>
    <property type="match status" value="1"/>
</dbReference>
<reference evidence="5" key="1">
    <citation type="submission" date="2022-10" db="EMBL/GenBank/DDBJ databases">
        <title>The WGS of Solirubrobacter phytolaccae KCTC 29190.</title>
        <authorList>
            <person name="Jiang Z."/>
        </authorList>
    </citation>
    <scope>NUCLEOTIDE SEQUENCE</scope>
    <source>
        <strain evidence="5">KCTC 29190</strain>
    </source>
</reference>
<accession>A0A9X3NGD8</accession>
<keyword evidence="3" id="KW-0067">ATP-binding</keyword>
<evidence type="ECO:0000256" key="3">
    <source>
        <dbReference type="PROSITE-ProRule" id="PRU00409"/>
    </source>
</evidence>
<keyword evidence="2" id="KW-0436">Ligase</keyword>
<sequence length="363" mass="39893">MSVLASPADCRRLQALERALVEQADELAFFLVYDRPERERERPGLWRTYFAQRCLSDQQLQTKLDAFRSVGAYAELFSGERAWISALADGRLQRLPQRMKVAFNGIGWGVGTDGFMPGRKALVPLVADAYGITCVNSDAHACAVTVHKFHSSLVLDGLGVRVPRTWHYRPPHGWVGSAPEPGARVIAKSTYEAWSVGVTEESVFVVDDTLEDRVTAVAERIGQAVTVQEFIVGREVYVPVWACPEPIVTPPVEPVGARGETFVTIEDSVTLQHQVFDGPPDLVERLAARAVAVVDAFGLYGLARIDFRVDDQERLWVFDIAIDPGVEDFGAAYLSLAELGFDHPAFLRTVVAATLGAKGVLRS</sequence>